<keyword evidence="2" id="KW-1185">Reference proteome</keyword>
<dbReference type="EMBL" id="SGXA01000001">
    <property type="protein sequence ID" value="RZS74456.1"/>
    <property type="molecule type" value="Genomic_DNA"/>
</dbReference>
<accession>A0A4V2F1P1</accession>
<evidence type="ECO:0000313" key="1">
    <source>
        <dbReference type="EMBL" id="RZS74456.1"/>
    </source>
</evidence>
<gene>
    <name evidence="1" type="ORF">EV199_0304</name>
</gene>
<organism evidence="1 2">
    <name type="scientific">Pseudobacter ginsenosidimutans</name>
    <dbReference type="NCBI Taxonomy" id="661488"/>
    <lineage>
        <taxon>Bacteria</taxon>
        <taxon>Pseudomonadati</taxon>
        <taxon>Bacteroidota</taxon>
        <taxon>Chitinophagia</taxon>
        <taxon>Chitinophagales</taxon>
        <taxon>Chitinophagaceae</taxon>
        <taxon>Pseudobacter</taxon>
    </lineage>
</organism>
<dbReference type="Proteomes" id="UP000293874">
    <property type="component" value="Unassembled WGS sequence"/>
</dbReference>
<name>A0A4V2F1P1_9BACT</name>
<evidence type="ECO:0000313" key="2">
    <source>
        <dbReference type="Proteomes" id="UP000293874"/>
    </source>
</evidence>
<dbReference type="AlphaFoldDB" id="A0A4V2F1P1"/>
<reference evidence="1 2" key="1">
    <citation type="submission" date="2019-02" db="EMBL/GenBank/DDBJ databases">
        <title>Genomic Encyclopedia of Type Strains, Phase IV (KMG-IV): sequencing the most valuable type-strain genomes for metagenomic binning, comparative biology and taxonomic classification.</title>
        <authorList>
            <person name="Goeker M."/>
        </authorList>
    </citation>
    <scope>NUCLEOTIDE SEQUENCE [LARGE SCALE GENOMIC DNA]</scope>
    <source>
        <strain evidence="1 2">DSM 18116</strain>
    </source>
</reference>
<dbReference type="RefSeq" id="WP_130538920.1">
    <property type="nucleotide sequence ID" value="NZ_CP042431.1"/>
</dbReference>
<comment type="caution">
    <text evidence="1">The sequence shown here is derived from an EMBL/GenBank/DDBJ whole genome shotgun (WGS) entry which is preliminary data.</text>
</comment>
<dbReference type="OrthoDB" id="673032at2"/>
<proteinExistence type="predicted"/>
<protein>
    <submittedName>
        <fullName evidence="1">Uncharacterized protein</fullName>
    </submittedName>
</protein>
<sequence>MEPIQQDKNGLIDEQMMSPSEMIEMFTEPVEEIIDEDEGVSMHIHGIEMDLPVQLMVAMDNDGTVQIGVTPPLYKIETSFTPVMHQLRFRFEKIE</sequence>